<keyword evidence="2" id="KW-0645">Protease</keyword>
<evidence type="ECO:0000256" key="4">
    <source>
        <dbReference type="ARBA" id="ARBA00023049"/>
    </source>
</evidence>
<evidence type="ECO:0000259" key="7">
    <source>
        <dbReference type="Pfam" id="PF19290"/>
    </source>
</evidence>
<dbReference type="GO" id="GO:0006508">
    <property type="term" value="P:proteolysis"/>
    <property type="evidence" value="ECO:0007669"/>
    <property type="project" value="UniProtKB-KW"/>
</dbReference>
<dbReference type="InterPro" id="IPR045569">
    <property type="entry name" value="Metalloprtase-TldD/E_C"/>
</dbReference>
<evidence type="ECO:0000259" key="5">
    <source>
        <dbReference type="Pfam" id="PF01523"/>
    </source>
</evidence>
<feature type="domain" description="Metalloprotease TldD/E N-terminal" evidence="5">
    <location>
        <begin position="21"/>
        <end position="85"/>
    </location>
</feature>
<dbReference type="RefSeq" id="WP_272985696.1">
    <property type="nucleotide sequence ID" value="NZ_DSFH01000062.1"/>
</dbReference>
<dbReference type="InterPro" id="IPR045570">
    <property type="entry name" value="Metalloprtase-TldD/E_cen_dom"/>
</dbReference>
<feature type="domain" description="Metalloprotease TldD/E central" evidence="7">
    <location>
        <begin position="116"/>
        <end position="204"/>
    </location>
</feature>
<dbReference type="EMBL" id="DSFH01000062">
    <property type="protein sequence ID" value="HEW64373.1"/>
    <property type="molecule type" value="Genomic_DNA"/>
</dbReference>
<comment type="caution">
    <text evidence="9">The sequence shown here is derived from an EMBL/GenBank/DDBJ whole genome shotgun (WGS) entry which is preliminary data.</text>
</comment>
<dbReference type="Pfam" id="PF19290">
    <property type="entry name" value="PmbA_TldD_2nd"/>
    <property type="match status" value="1"/>
</dbReference>
<evidence type="ECO:0000313" key="9">
    <source>
        <dbReference type="EMBL" id="PMB76085.1"/>
    </source>
</evidence>
<dbReference type="AlphaFoldDB" id="A0A2J6N8V1"/>
<proteinExistence type="inferred from homology"/>
<evidence type="ECO:0000313" key="8">
    <source>
        <dbReference type="EMBL" id="HEW64373.1"/>
    </source>
</evidence>
<accession>A0A2J6N8V1</accession>
<keyword evidence="4" id="KW-0482">Metalloprotease</keyword>
<dbReference type="InterPro" id="IPR051463">
    <property type="entry name" value="Peptidase_U62_metallo"/>
</dbReference>
<dbReference type="InterPro" id="IPR025502">
    <property type="entry name" value="TldD"/>
</dbReference>
<name>A0A2J6N8V1_9CREN</name>
<comment type="similarity">
    <text evidence="1">Belongs to the peptidase U62 family.</text>
</comment>
<reference evidence="9 10" key="1">
    <citation type="submission" date="2018-01" db="EMBL/GenBank/DDBJ databases">
        <title>Metagenomic assembled genomes from two thermal pools in the Uzon Caldera, Kamchatka, Russia.</title>
        <authorList>
            <person name="Wilkins L."/>
            <person name="Ettinger C."/>
        </authorList>
    </citation>
    <scope>NUCLEOTIDE SEQUENCE [LARGE SCALE GENOMIC DNA]</scope>
    <source>
        <strain evidence="9">ZAV-06</strain>
    </source>
</reference>
<dbReference type="PANTHER" id="PTHR30624">
    <property type="entry name" value="UNCHARACTERIZED PROTEIN TLDD AND PMBA"/>
    <property type="match status" value="1"/>
</dbReference>
<dbReference type="InterPro" id="IPR035068">
    <property type="entry name" value="TldD/PmbA_N"/>
</dbReference>
<evidence type="ECO:0000259" key="6">
    <source>
        <dbReference type="Pfam" id="PF19289"/>
    </source>
</evidence>
<dbReference type="Pfam" id="PF01523">
    <property type="entry name" value="PmbA_TldD_1st"/>
    <property type="match status" value="1"/>
</dbReference>
<dbReference type="GO" id="GO:0005829">
    <property type="term" value="C:cytosol"/>
    <property type="evidence" value="ECO:0007669"/>
    <property type="project" value="TreeGrafter"/>
</dbReference>
<dbReference type="EMBL" id="PNIM01000001">
    <property type="protein sequence ID" value="PMB76085.1"/>
    <property type="molecule type" value="Genomic_DNA"/>
</dbReference>
<dbReference type="InterPro" id="IPR002510">
    <property type="entry name" value="Metalloprtase-TldD/E_N"/>
</dbReference>
<dbReference type="PANTHER" id="PTHR30624:SF11">
    <property type="entry name" value="ZINC-DEPENDENT PROTEASE, TLDD_PMBA FAMILY"/>
    <property type="match status" value="1"/>
</dbReference>
<evidence type="ECO:0000256" key="1">
    <source>
        <dbReference type="ARBA" id="ARBA00005836"/>
    </source>
</evidence>
<dbReference type="GO" id="GO:0008237">
    <property type="term" value="F:metallopeptidase activity"/>
    <property type="evidence" value="ECO:0007669"/>
    <property type="project" value="UniProtKB-KW"/>
</dbReference>
<keyword evidence="3" id="KW-0378">Hydrolase</keyword>
<dbReference type="Pfam" id="PF19289">
    <property type="entry name" value="PmbA_TldD_3rd"/>
    <property type="match status" value="1"/>
</dbReference>
<protein>
    <submittedName>
        <fullName evidence="9">TldD/PmbA family protein</fullName>
    </submittedName>
</protein>
<evidence type="ECO:0000256" key="3">
    <source>
        <dbReference type="ARBA" id="ARBA00022801"/>
    </source>
</evidence>
<dbReference type="Gene3D" id="3.30.2290.10">
    <property type="entry name" value="PmbA/TldD superfamily"/>
    <property type="match status" value="1"/>
</dbReference>
<gene>
    <name evidence="9" type="ORF">C0188_00230</name>
    <name evidence="8" type="ORF">ENO39_04900</name>
</gene>
<evidence type="ECO:0000256" key="2">
    <source>
        <dbReference type="ARBA" id="ARBA00022670"/>
    </source>
</evidence>
<dbReference type="Proteomes" id="UP000237153">
    <property type="component" value="Unassembled WGS sequence"/>
</dbReference>
<reference evidence="8" key="2">
    <citation type="journal article" date="2020" name="mSystems">
        <title>Genome- and Community-Level Interaction Insights into Carbon Utilization and Element Cycling Functions of Hydrothermarchaeota in Hydrothermal Sediment.</title>
        <authorList>
            <person name="Zhou Z."/>
            <person name="Liu Y."/>
            <person name="Xu W."/>
            <person name="Pan J."/>
            <person name="Luo Z.H."/>
            <person name="Li M."/>
        </authorList>
    </citation>
    <scope>NUCLEOTIDE SEQUENCE [LARGE SCALE GENOMIC DNA]</scope>
    <source>
        <strain evidence="8">SpSt-1261</strain>
    </source>
</reference>
<dbReference type="Proteomes" id="UP000886076">
    <property type="component" value="Unassembled WGS sequence"/>
</dbReference>
<dbReference type="SUPFAM" id="SSF111283">
    <property type="entry name" value="Putative modulator of DNA gyrase, PmbA/TldD"/>
    <property type="match status" value="1"/>
</dbReference>
<dbReference type="InterPro" id="IPR036059">
    <property type="entry name" value="TldD/PmbA_sf"/>
</dbReference>
<organism evidence="9 10">
    <name type="scientific">Fervidicoccus fontis</name>
    <dbReference type="NCBI Taxonomy" id="683846"/>
    <lineage>
        <taxon>Archaea</taxon>
        <taxon>Thermoproteota</taxon>
        <taxon>Thermoprotei</taxon>
        <taxon>Fervidicoccales</taxon>
        <taxon>Fervidicoccaceae</taxon>
        <taxon>Fervidicoccus</taxon>
    </lineage>
</organism>
<sequence>MDEDLLRKALDYALTQGAKYAEIRFHKNEENYVILRNGNLISAGKSSRKGIAIRVLYNGNLAFSSTNDISKESIFTGIDKAIANAKALNINKKENFSLSEERSLGKSKYEVYVKESFDQLPIDEKISYLKNLYMVALDSVKNAKLNAMFESYSDEIEEKVIVNSDGGYVESKIPRLYFFGNIIIYDPQKGSMQKMIEKGASGGLELLKGWRLEDEIKNDLKSLEKVLLEGKSPPKDAVDVVVGSEIVGLIVHESAGHPMEADRIWGRESAQAGESFVKPEMIGKVYIGNSNATVIDDPTIPESNGFYLYDDETVPARKRYIYYKGLLNEPLHNRWTASVFKTNSNGGARAMDYTSEPIVRMSNTYLEPGDMTFEELIEDINFGIFIKSYMEWNIDDIRWGQRYVGLESYLIERGEISEPVLNPVLQFNTREFYSSIISKDKNLEFSSGTCGKGEPHQGVPVWHGGPNIRLSKMKVGVIA</sequence>
<feature type="domain" description="Metalloprotease TldD/E C-terminal" evidence="6">
    <location>
        <begin position="238"/>
        <end position="476"/>
    </location>
</feature>
<evidence type="ECO:0000313" key="10">
    <source>
        <dbReference type="Proteomes" id="UP000237153"/>
    </source>
</evidence>
<dbReference type="PIRSF" id="PIRSF004919">
    <property type="entry name" value="TldD"/>
    <property type="match status" value="1"/>
</dbReference>